<evidence type="ECO:0000259" key="1">
    <source>
        <dbReference type="Pfam" id="PF02441"/>
    </source>
</evidence>
<reference evidence="2 3" key="1">
    <citation type="journal article" date="2020" name="Biotechnol. Biofuels">
        <title>New insights from the biogas microbiome by comprehensive genome-resolved metagenomics of nearly 1600 species originating from multiple anaerobic digesters.</title>
        <authorList>
            <person name="Campanaro S."/>
            <person name="Treu L."/>
            <person name="Rodriguez-R L.M."/>
            <person name="Kovalovszki A."/>
            <person name="Ziels R.M."/>
            <person name="Maus I."/>
            <person name="Zhu X."/>
            <person name="Kougias P.G."/>
            <person name="Basile A."/>
            <person name="Luo G."/>
            <person name="Schluter A."/>
            <person name="Konstantinidis K.T."/>
            <person name="Angelidaki I."/>
        </authorList>
    </citation>
    <scope>NUCLEOTIDE SEQUENCE [LARGE SCALE GENOMIC DNA]</scope>
    <source>
        <strain evidence="2">AS27yjCOA_157</strain>
    </source>
</reference>
<proteinExistence type="predicted"/>
<dbReference type="Pfam" id="PF02441">
    <property type="entry name" value="Flavoprotein"/>
    <property type="match status" value="1"/>
</dbReference>
<organism evidence="2 3">
    <name type="scientific">Methanothrix soehngenii</name>
    <name type="common">Methanosaeta concilii</name>
    <dbReference type="NCBI Taxonomy" id="2223"/>
    <lineage>
        <taxon>Archaea</taxon>
        <taxon>Methanobacteriati</taxon>
        <taxon>Methanobacteriota</taxon>
        <taxon>Stenosarchaea group</taxon>
        <taxon>Methanomicrobia</taxon>
        <taxon>Methanotrichales</taxon>
        <taxon>Methanotrichaceae</taxon>
        <taxon>Methanothrix</taxon>
    </lineage>
</organism>
<dbReference type="SUPFAM" id="SSF52507">
    <property type="entry name" value="Homo-oligomeric flavin-containing Cys decarboxylases, HFCD"/>
    <property type="match status" value="1"/>
</dbReference>
<dbReference type="InterPro" id="IPR014072">
    <property type="entry name" value="Archaeoflavo_AfpA"/>
</dbReference>
<accession>A0A7K4AJL5</accession>
<dbReference type="GO" id="GO:0003824">
    <property type="term" value="F:catalytic activity"/>
    <property type="evidence" value="ECO:0007669"/>
    <property type="project" value="InterPro"/>
</dbReference>
<dbReference type="RefSeq" id="WP_342475077.1">
    <property type="nucleotide sequence ID" value="NZ_CAJYDL010000001.1"/>
</dbReference>
<dbReference type="Gene3D" id="3.40.50.1950">
    <property type="entry name" value="Flavin prenyltransferase-like"/>
    <property type="match status" value="1"/>
</dbReference>
<dbReference type="InterPro" id="IPR036551">
    <property type="entry name" value="Flavin_trans-like"/>
</dbReference>
<dbReference type="Proteomes" id="UP000544742">
    <property type="component" value="Unassembled WGS sequence"/>
</dbReference>
<dbReference type="AlphaFoldDB" id="A0A7K4AJL5"/>
<comment type="caution">
    <text evidence="2">The sequence shown here is derived from an EMBL/GenBank/DDBJ whole genome shotgun (WGS) entry which is preliminary data.</text>
</comment>
<gene>
    <name evidence="2" type="primary">afpA</name>
    <name evidence="2" type="ORF">GX426_08725</name>
</gene>
<evidence type="ECO:0000313" key="3">
    <source>
        <dbReference type="Proteomes" id="UP000544742"/>
    </source>
</evidence>
<sequence>MAMANKEAKRKIAWGITGSGDRITETVEKMIELQKQYEDVVDVRVFVSKAGEQVIKYYKLFNTLEKHFDKVWVEINSNSPFLAGQLQVRRYEFLLLAPTTSNTVTKIALGLADSLLSNAAIMSQKAFVPTYIMPCDYAPGILTTILPDGSEMKLRIRKEDAENVDKLRRTEDVYVLETPEEIAGVFEQYFSRH</sequence>
<name>A0A7K4AJL5_METSH</name>
<dbReference type="EMBL" id="JAAYUN010000151">
    <property type="protein sequence ID" value="NLJ23177.1"/>
    <property type="molecule type" value="Genomic_DNA"/>
</dbReference>
<feature type="domain" description="Flavoprotein" evidence="1">
    <location>
        <begin position="11"/>
        <end position="167"/>
    </location>
</feature>
<protein>
    <submittedName>
        <fullName evidence="2">Archaeoflavoprotein AfpA</fullName>
    </submittedName>
</protein>
<dbReference type="NCBIfam" id="TIGR02699">
    <property type="entry name" value="archaeo_AfpA"/>
    <property type="match status" value="1"/>
</dbReference>
<dbReference type="InterPro" id="IPR003382">
    <property type="entry name" value="Flavoprotein"/>
</dbReference>
<evidence type="ECO:0000313" key="2">
    <source>
        <dbReference type="EMBL" id="NLJ23177.1"/>
    </source>
</evidence>